<reference evidence="3 4" key="1">
    <citation type="journal article" date="2016" name="PLoS ONE">
        <title>Complete Genome Sequence and Comparative Genomics of a Novel Myxobacterium Myxococcus hansupus.</title>
        <authorList>
            <person name="Sharma G."/>
            <person name="Narwani T."/>
            <person name="Subramanian S."/>
        </authorList>
    </citation>
    <scope>NUCLEOTIDE SEQUENCE [LARGE SCALE GENOMIC DNA]</scope>
    <source>
        <strain evidence="4">mixupus</strain>
    </source>
</reference>
<feature type="transmembrane region" description="Helical" evidence="2">
    <location>
        <begin position="143"/>
        <end position="164"/>
    </location>
</feature>
<dbReference type="AlphaFoldDB" id="A0A0H4X6N0"/>
<feature type="transmembrane region" description="Helical" evidence="2">
    <location>
        <begin position="305"/>
        <end position="327"/>
    </location>
</feature>
<evidence type="ECO:0000313" key="4">
    <source>
        <dbReference type="Proteomes" id="UP000009026"/>
    </source>
</evidence>
<gene>
    <name evidence="3" type="ORF">A176_000414</name>
</gene>
<dbReference type="KEGG" id="mym:A176_000414"/>
<feature type="transmembrane region" description="Helical" evidence="2">
    <location>
        <begin position="419"/>
        <end position="439"/>
    </location>
</feature>
<evidence type="ECO:0000256" key="2">
    <source>
        <dbReference type="SAM" id="Phobius"/>
    </source>
</evidence>
<organism evidence="3 4">
    <name type="scientific">Pseudomyxococcus hansupus</name>
    <dbReference type="NCBI Taxonomy" id="1297742"/>
    <lineage>
        <taxon>Bacteria</taxon>
        <taxon>Pseudomonadati</taxon>
        <taxon>Myxococcota</taxon>
        <taxon>Myxococcia</taxon>
        <taxon>Myxococcales</taxon>
        <taxon>Cystobacterineae</taxon>
        <taxon>Myxococcaceae</taxon>
        <taxon>Pseudomyxococcus</taxon>
    </lineage>
</organism>
<accession>A0A0H4X6N0</accession>
<feature type="transmembrane region" description="Helical" evidence="2">
    <location>
        <begin position="476"/>
        <end position="495"/>
    </location>
</feature>
<feature type="transmembrane region" description="Helical" evidence="2">
    <location>
        <begin position="281"/>
        <end position="299"/>
    </location>
</feature>
<feature type="region of interest" description="Disordered" evidence="1">
    <location>
        <begin position="1"/>
        <end position="29"/>
    </location>
</feature>
<dbReference type="STRING" id="1297742.A176_000414"/>
<keyword evidence="2" id="KW-0812">Transmembrane</keyword>
<dbReference type="OrthoDB" id="5524691at2"/>
<feature type="transmembrane region" description="Helical" evidence="2">
    <location>
        <begin position="204"/>
        <end position="229"/>
    </location>
</feature>
<keyword evidence="2" id="KW-1133">Transmembrane helix</keyword>
<feature type="transmembrane region" description="Helical" evidence="2">
    <location>
        <begin position="170"/>
        <end position="197"/>
    </location>
</feature>
<sequence>MSVPVDTAVSPPAPEPTASGGRSAAGAGSWTERWGDRLNPLVVKEVRQGLRTRVFWVCFGLMLLACLMVSLIAYVDTRESANARHGQGYFFAFFVCLGLAHFFVIPYSAYRSLAREREDETWVLLVLTGLGPRRILRGKVTSFLVQAALYASAVGPFLLFSYFLNGIALPTILIVLGLGGAWLVFVTVAGVCAATLADGRLGRAFVHFGVLAMLGLGLLQALGASYAMTELGDRMLRESEFLYLVGTALALMLLDGWLLFEAAASRLALPTEDYTRGPRRAVGIQVAIAMLLGLSVWWFEGRNHSVAELFGLLGGAHLIVVGMFVVSDVDGQARAQRAVSQPWSLLRPGALRGFRWMVLLLTAWGLFFWGLECLSANPPLRHLPLRMATLAMPAYGVLFLSLAVGLGRRVRQDRLATPVAVRVSFVASVALASALPPLAAVLTGFDGDDPIINLVNPLVGLVNFSSYDYSGGGPKMALELLYFVVGVALLAAFATDRMLAERERRAHAS</sequence>
<name>A0A0H4X6N0_9BACT</name>
<feature type="transmembrane region" description="Helical" evidence="2">
    <location>
        <begin position="353"/>
        <end position="371"/>
    </location>
</feature>
<evidence type="ECO:0000313" key="3">
    <source>
        <dbReference type="EMBL" id="AKQ63502.1"/>
    </source>
</evidence>
<keyword evidence="4" id="KW-1185">Reference proteome</keyword>
<dbReference type="eggNOG" id="COG1277">
    <property type="taxonomic scope" value="Bacteria"/>
</dbReference>
<feature type="transmembrane region" description="Helical" evidence="2">
    <location>
        <begin position="241"/>
        <end position="260"/>
    </location>
</feature>
<dbReference type="EMBL" id="CP012109">
    <property type="protein sequence ID" value="AKQ63502.1"/>
    <property type="molecule type" value="Genomic_DNA"/>
</dbReference>
<feature type="compositionally biased region" description="Low complexity" evidence="1">
    <location>
        <begin position="18"/>
        <end position="29"/>
    </location>
</feature>
<proteinExistence type="predicted"/>
<feature type="transmembrane region" description="Helical" evidence="2">
    <location>
        <begin position="87"/>
        <end position="107"/>
    </location>
</feature>
<dbReference type="PATRIC" id="fig|1297742.4.peg.420"/>
<feature type="transmembrane region" description="Helical" evidence="2">
    <location>
        <begin position="383"/>
        <end position="407"/>
    </location>
</feature>
<protein>
    <submittedName>
        <fullName evidence="3">Uncharacterized protein</fullName>
    </submittedName>
</protein>
<dbReference type="Proteomes" id="UP000009026">
    <property type="component" value="Chromosome"/>
</dbReference>
<feature type="transmembrane region" description="Helical" evidence="2">
    <location>
        <begin position="54"/>
        <end position="75"/>
    </location>
</feature>
<dbReference type="RefSeq" id="WP_002637049.1">
    <property type="nucleotide sequence ID" value="NZ_CP012109.1"/>
</dbReference>
<keyword evidence="2" id="KW-0472">Membrane</keyword>
<evidence type="ECO:0000256" key="1">
    <source>
        <dbReference type="SAM" id="MobiDB-lite"/>
    </source>
</evidence>